<comment type="caution">
    <text evidence="6">The sequence shown here is derived from an EMBL/GenBank/DDBJ whole genome shotgun (WGS) entry which is preliminary data.</text>
</comment>
<dbReference type="Gene3D" id="3.40.50.300">
    <property type="entry name" value="P-loop containing nucleotide triphosphate hydrolases"/>
    <property type="match status" value="1"/>
</dbReference>
<dbReference type="CDD" id="cd03114">
    <property type="entry name" value="MMAA-like"/>
    <property type="match status" value="1"/>
</dbReference>
<evidence type="ECO:0000256" key="4">
    <source>
        <dbReference type="ARBA" id="ARBA00023134"/>
    </source>
</evidence>
<reference evidence="6 7" key="1">
    <citation type="submission" date="2015-02" db="EMBL/GenBank/DDBJ databases">
        <authorList>
            <person name="Ju K.-S."/>
            <person name="Doroghazi J.R."/>
            <person name="Metcalf W."/>
        </authorList>
    </citation>
    <scope>NUCLEOTIDE SEQUENCE [LARGE SCALE GENOMIC DNA]</scope>
    <source>
        <strain evidence="6 7">ATCC 31215</strain>
    </source>
</reference>
<dbReference type="PANTHER" id="PTHR43087">
    <property type="entry name" value="LYSINE/ARGININE/ORNITHINE TRANSPORT SYSTEM KINASE"/>
    <property type="match status" value="1"/>
</dbReference>
<keyword evidence="5" id="KW-0143">Chaperone</keyword>
<evidence type="ECO:0000256" key="3">
    <source>
        <dbReference type="ARBA" id="ARBA00022801"/>
    </source>
</evidence>
<evidence type="ECO:0000256" key="5">
    <source>
        <dbReference type="ARBA" id="ARBA00023186"/>
    </source>
</evidence>
<keyword evidence="2" id="KW-0547">Nucleotide-binding</keyword>
<dbReference type="InterPro" id="IPR027417">
    <property type="entry name" value="P-loop_NTPase"/>
</dbReference>
<proteinExistence type="inferred from homology"/>
<keyword evidence="7" id="KW-1185">Reference proteome</keyword>
<keyword evidence="4" id="KW-0342">GTP-binding</keyword>
<gene>
    <name evidence="6" type="ORF">VM95_11210</name>
</gene>
<name>A0A0F2TK65_STRR3</name>
<dbReference type="InterPro" id="IPR005129">
    <property type="entry name" value="GTPase_ArgK"/>
</dbReference>
<dbReference type="NCBIfam" id="TIGR00750">
    <property type="entry name" value="lao"/>
    <property type="match status" value="1"/>
</dbReference>
<organism evidence="6 7">
    <name type="scientific">Streptomyces rubellomurinus (strain ATCC 31215)</name>
    <dbReference type="NCBI Taxonomy" id="359131"/>
    <lineage>
        <taxon>Bacteria</taxon>
        <taxon>Bacillati</taxon>
        <taxon>Actinomycetota</taxon>
        <taxon>Actinomycetes</taxon>
        <taxon>Kitasatosporales</taxon>
        <taxon>Streptomycetaceae</taxon>
        <taxon>Streptomyces</taxon>
    </lineage>
</organism>
<protein>
    <submittedName>
        <fullName evidence="6">Transporter</fullName>
    </submittedName>
</protein>
<dbReference type="EMBL" id="JZKH01000017">
    <property type="protein sequence ID" value="KJS62107.1"/>
    <property type="molecule type" value="Genomic_DNA"/>
</dbReference>
<evidence type="ECO:0000256" key="1">
    <source>
        <dbReference type="ARBA" id="ARBA00009625"/>
    </source>
</evidence>
<dbReference type="PATRIC" id="fig|359131.3.peg.2044"/>
<dbReference type="Pfam" id="PF03308">
    <property type="entry name" value="MeaB"/>
    <property type="match status" value="1"/>
</dbReference>
<keyword evidence="3" id="KW-0378">Hydrolase</keyword>
<dbReference type="GO" id="GO:0003924">
    <property type="term" value="F:GTPase activity"/>
    <property type="evidence" value="ECO:0007669"/>
    <property type="project" value="InterPro"/>
</dbReference>
<evidence type="ECO:0000256" key="2">
    <source>
        <dbReference type="ARBA" id="ARBA00022741"/>
    </source>
</evidence>
<dbReference type="AlphaFoldDB" id="A0A0F2TK65"/>
<dbReference type="RefSeq" id="WP_045694941.1">
    <property type="nucleotide sequence ID" value="NZ_JZKH01000017.1"/>
</dbReference>
<dbReference type="InterPro" id="IPR052040">
    <property type="entry name" value="GTPase/Isobutyryl-CoA_mutase"/>
</dbReference>
<dbReference type="SUPFAM" id="SSF52540">
    <property type="entry name" value="P-loop containing nucleoside triphosphate hydrolases"/>
    <property type="match status" value="1"/>
</dbReference>
<evidence type="ECO:0000313" key="6">
    <source>
        <dbReference type="EMBL" id="KJS62107.1"/>
    </source>
</evidence>
<dbReference type="OrthoDB" id="9778292at2"/>
<accession>A0A0F2TK65</accession>
<dbReference type="GO" id="GO:0005525">
    <property type="term" value="F:GTP binding"/>
    <property type="evidence" value="ECO:0007669"/>
    <property type="project" value="UniProtKB-KW"/>
</dbReference>
<dbReference type="Proteomes" id="UP000033699">
    <property type="component" value="Unassembled WGS sequence"/>
</dbReference>
<sequence>MIDVATLVEQAREGRPRAVARLITLVENAAPQLREAMAALAPYTGRAYTVGLTGSPGVGKSTSTSALVSAYRRLGKRVGVLAVDPSSPFSGGALLGDRVRMQDHATDPEVFIRSMATRGHLGGLSWAAPQALRVLDAAGCEVILVETVGVGQSEVEIAGQADTAVVLLAPGMGDGIQAAKAGILEIGDVFVVNKADRDGADATARELNHMLGLGEAREAGDWRPPIVKTVAARGEGVDEVVEALEKHRAWLEEHGELAARRRRRAAAEIEAIALVELRSRIGDLRGDRHLAALADRVAEGALDPYRAADELVAGLTES</sequence>
<dbReference type="PANTHER" id="PTHR43087:SF1">
    <property type="entry name" value="LAO_AO TRANSPORT SYSTEM ATPASE"/>
    <property type="match status" value="1"/>
</dbReference>
<comment type="similarity">
    <text evidence="1">Belongs to the SIMIBI class G3E GTPase family. ArgK/MeaB subfamily.</text>
</comment>
<evidence type="ECO:0000313" key="7">
    <source>
        <dbReference type="Proteomes" id="UP000033699"/>
    </source>
</evidence>